<dbReference type="RefSeq" id="WP_191769320.1">
    <property type="nucleotide sequence ID" value="NZ_JACSRA010000022.1"/>
</dbReference>
<proteinExistence type="predicted"/>
<protein>
    <recommendedName>
        <fullName evidence="4">Tetratricopeptide repeat protein</fullName>
    </recommendedName>
</protein>
<name>A0ABR8PW61_9CLOT</name>
<evidence type="ECO:0000313" key="3">
    <source>
        <dbReference type="Proteomes" id="UP000627781"/>
    </source>
</evidence>
<dbReference type="Gene3D" id="1.25.40.10">
    <property type="entry name" value="Tetratricopeptide repeat domain"/>
    <property type="match status" value="1"/>
</dbReference>
<organism evidence="2 3">
    <name type="scientific">Clostridium cibarium</name>
    <dbReference type="NCBI Taxonomy" id="2762247"/>
    <lineage>
        <taxon>Bacteria</taxon>
        <taxon>Bacillati</taxon>
        <taxon>Bacillota</taxon>
        <taxon>Clostridia</taxon>
        <taxon>Eubacteriales</taxon>
        <taxon>Clostridiaceae</taxon>
        <taxon>Clostridium</taxon>
    </lineage>
</organism>
<dbReference type="SUPFAM" id="SSF48452">
    <property type="entry name" value="TPR-like"/>
    <property type="match status" value="1"/>
</dbReference>
<sequence>MGKIHNLFGNKENDNNNVENPEDQETMEWFDISGKKIVVTKGQWKNEILPKMLKGHWDNANNLYDDIIHALEDGFANEVKEAAEHLKEIDEIKERGYTALGITYMKCDLYDDAENVLKEYIDGYGKTGIILTNLAKVYYAQKKEEYIDVLWEALTLDPNQSNGLYWYASIYRESEDEEGFISALKRAAEIENSWLPQVLIAKEHLVKKEFDKAKEIYDSVLEKHKDNGEALTNISGDLGQSGYINEMIEIISPIYELEKHSPTPGLNLLQGYFQTRNYEKGQALIKELMVVQNPELRNYLVHMSNEFDKMRAIKEVKAEDGDVKINLVVLDSPIWYYNLKNPEWLTVKKEDAEKIGLIPYIDLTKEDKPEAEVQAEDGVGTLTRTIPLYIGERIKFCTNYDENVVIPFAENFGPIVSNKEYNQVAFKQISKKLGISKLITGSIAMKNTTLIVKNYIYDAIKDSVETVIYDLDEECFGEDLNDMVKDVVEEHLGNKSENSSYYIVPSNEDIPMYISALGQQLTQTFIANKYLKREALWGEKGMLNWYFNMALQNPSNEVAKVMVAAGIAKSKEYGSKLYLEIKKQVIGLFESHKEEKYSKRLLPYVYKIYDMEDEFNEIKEKLLSKETDESFIKWLNSL</sequence>
<accession>A0ABR8PW61</accession>
<feature type="region of interest" description="Disordered" evidence="1">
    <location>
        <begin position="1"/>
        <end position="22"/>
    </location>
</feature>
<dbReference type="EMBL" id="JACSRA010000022">
    <property type="protein sequence ID" value="MBD7912368.1"/>
    <property type="molecule type" value="Genomic_DNA"/>
</dbReference>
<gene>
    <name evidence="2" type="ORF">H9661_13475</name>
</gene>
<dbReference type="Proteomes" id="UP000627781">
    <property type="component" value="Unassembled WGS sequence"/>
</dbReference>
<evidence type="ECO:0008006" key="4">
    <source>
        <dbReference type="Google" id="ProtNLM"/>
    </source>
</evidence>
<comment type="caution">
    <text evidence="2">The sequence shown here is derived from an EMBL/GenBank/DDBJ whole genome shotgun (WGS) entry which is preliminary data.</text>
</comment>
<evidence type="ECO:0000313" key="2">
    <source>
        <dbReference type="EMBL" id="MBD7912368.1"/>
    </source>
</evidence>
<dbReference type="InterPro" id="IPR011990">
    <property type="entry name" value="TPR-like_helical_dom_sf"/>
</dbReference>
<reference evidence="2 3" key="1">
    <citation type="submission" date="2020-08" db="EMBL/GenBank/DDBJ databases">
        <title>A Genomic Blueprint of the Chicken Gut Microbiome.</title>
        <authorList>
            <person name="Gilroy R."/>
            <person name="Ravi A."/>
            <person name="Getino M."/>
            <person name="Pursley I."/>
            <person name="Horton D.L."/>
            <person name="Alikhan N.-F."/>
            <person name="Baker D."/>
            <person name="Gharbi K."/>
            <person name="Hall N."/>
            <person name="Watson M."/>
            <person name="Adriaenssens E.M."/>
            <person name="Foster-Nyarko E."/>
            <person name="Jarju S."/>
            <person name="Secka A."/>
            <person name="Antonio M."/>
            <person name="Oren A."/>
            <person name="Chaudhuri R."/>
            <person name="La Ragione R.M."/>
            <person name="Hildebrand F."/>
            <person name="Pallen M.J."/>
        </authorList>
    </citation>
    <scope>NUCLEOTIDE SEQUENCE [LARGE SCALE GENOMIC DNA]</scope>
    <source>
        <strain evidence="2 3">Sa3CVN1</strain>
    </source>
</reference>
<keyword evidence="3" id="KW-1185">Reference proteome</keyword>
<evidence type="ECO:0000256" key="1">
    <source>
        <dbReference type="SAM" id="MobiDB-lite"/>
    </source>
</evidence>